<gene>
    <name evidence="1" type="ORF">NRE15_11080</name>
</gene>
<protein>
    <submittedName>
        <fullName evidence="1">Uncharacterized protein</fullName>
    </submittedName>
</protein>
<dbReference type="RefSeq" id="WP_313792940.1">
    <property type="nucleotide sequence ID" value="NZ_CP102453.1"/>
</dbReference>
<keyword evidence="2" id="KW-1185">Reference proteome</keyword>
<evidence type="ECO:0000313" key="2">
    <source>
        <dbReference type="Proteomes" id="UP001315967"/>
    </source>
</evidence>
<proteinExistence type="predicted"/>
<dbReference type="Proteomes" id="UP001315967">
    <property type="component" value="Chromosome"/>
</dbReference>
<accession>A0ABY5P428</accession>
<reference evidence="1 2" key="1">
    <citation type="submission" date="2022-08" db="EMBL/GenBank/DDBJ databases">
        <title>Aerococcaceae sp. nov isolated from spoiled eye mask.</title>
        <authorList>
            <person name="Zhou G."/>
            <person name="Xie X.-B."/>
            <person name="Shi Q.-S."/>
            <person name="Wang Y.-S."/>
            <person name="Wen X."/>
            <person name="Peng H."/>
            <person name="Yang X.-J."/>
            <person name="Tao H.-B."/>
            <person name="Huang X.-M."/>
        </authorList>
    </citation>
    <scope>NUCLEOTIDE SEQUENCE [LARGE SCALE GENOMIC DNA]</scope>
    <source>
        <strain evidence="2">DM20194951</strain>
    </source>
</reference>
<name>A0ABY5P428_9LACT</name>
<evidence type="ECO:0000313" key="1">
    <source>
        <dbReference type="EMBL" id="UUX33439.1"/>
    </source>
</evidence>
<sequence length="43" mass="4713">MPEVILRRRPAKLVGGRQLELSSGISDSRWIYGGLPAFALTSL</sequence>
<dbReference type="EMBL" id="CP102453">
    <property type="protein sequence ID" value="UUX33439.1"/>
    <property type="molecule type" value="Genomic_DNA"/>
</dbReference>
<organism evidence="1 2">
    <name type="scientific">Fundicoccus culcitae</name>
    <dbReference type="NCBI Taxonomy" id="2969821"/>
    <lineage>
        <taxon>Bacteria</taxon>
        <taxon>Bacillati</taxon>
        <taxon>Bacillota</taxon>
        <taxon>Bacilli</taxon>
        <taxon>Lactobacillales</taxon>
        <taxon>Aerococcaceae</taxon>
        <taxon>Fundicoccus</taxon>
    </lineage>
</organism>